<keyword evidence="5" id="KW-0029">Amino-acid transport</keyword>
<organism evidence="7 8">
    <name type="scientific">Desulfoferula mesophila</name>
    <dbReference type="NCBI Taxonomy" id="3058419"/>
    <lineage>
        <taxon>Bacteria</taxon>
        <taxon>Pseudomonadati</taxon>
        <taxon>Thermodesulfobacteriota</taxon>
        <taxon>Desulfarculia</taxon>
        <taxon>Desulfarculales</taxon>
        <taxon>Desulfarculaceae</taxon>
        <taxon>Desulfoferula</taxon>
    </lineage>
</organism>
<feature type="domain" description="ABC transporter" evidence="6">
    <location>
        <begin position="3"/>
        <end position="230"/>
    </location>
</feature>
<dbReference type="AlphaFoldDB" id="A0AAU9ECP8"/>
<dbReference type="SMART" id="SM00382">
    <property type="entry name" value="AAA"/>
    <property type="match status" value="1"/>
</dbReference>
<evidence type="ECO:0000256" key="1">
    <source>
        <dbReference type="ARBA" id="ARBA00005417"/>
    </source>
</evidence>
<evidence type="ECO:0000256" key="3">
    <source>
        <dbReference type="ARBA" id="ARBA00022741"/>
    </source>
</evidence>
<dbReference type="RefSeq" id="WP_338606017.1">
    <property type="nucleotide sequence ID" value="NZ_AP028679.1"/>
</dbReference>
<dbReference type="Gene3D" id="3.40.50.300">
    <property type="entry name" value="P-loop containing nucleotide triphosphate hydrolases"/>
    <property type="match status" value="1"/>
</dbReference>
<dbReference type="CDD" id="cd03224">
    <property type="entry name" value="ABC_TM1139_LivF_branched"/>
    <property type="match status" value="1"/>
</dbReference>
<evidence type="ECO:0000256" key="2">
    <source>
        <dbReference type="ARBA" id="ARBA00022448"/>
    </source>
</evidence>
<reference evidence="8" key="1">
    <citation type="journal article" date="2023" name="Arch. Microbiol.">
        <title>Desulfoferula mesophilus gen. nov. sp. nov., a mesophilic sulfate-reducing bacterium isolated from a brackish lake sediment.</title>
        <authorList>
            <person name="Watanabe T."/>
            <person name="Yabe T."/>
            <person name="Tsuji J.M."/>
            <person name="Fukui M."/>
        </authorList>
    </citation>
    <scope>NUCLEOTIDE SEQUENCE [LARGE SCALE GENOMIC DNA]</scope>
    <source>
        <strain evidence="8">12FAK</strain>
    </source>
</reference>
<dbReference type="Proteomes" id="UP001366166">
    <property type="component" value="Chromosome"/>
</dbReference>
<proteinExistence type="inferred from homology"/>
<keyword evidence="3" id="KW-0547">Nucleotide-binding</keyword>
<dbReference type="InterPro" id="IPR027417">
    <property type="entry name" value="P-loop_NTPase"/>
</dbReference>
<dbReference type="KEGG" id="dmp:FAK_13680"/>
<dbReference type="InterPro" id="IPR017871">
    <property type="entry name" value="ABC_transporter-like_CS"/>
</dbReference>
<dbReference type="InterPro" id="IPR003439">
    <property type="entry name" value="ABC_transporter-like_ATP-bd"/>
</dbReference>
<accession>A0AAU9ECP8</accession>
<dbReference type="EMBL" id="AP028679">
    <property type="protein sequence ID" value="BEQ14302.1"/>
    <property type="molecule type" value="Genomic_DNA"/>
</dbReference>
<dbReference type="PANTHER" id="PTHR43820:SF4">
    <property type="entry name" value="HIGH-AFFINITY BRANCHED-CHAIN AMINO ACID TRANSPORT ATP-BINDING PROTEIN LIVF"/>
    <property type="match status" value="1"/>
</dbReference>
<evidence type="ECO:0000313" key="7">
    <source>
        <dbReference type="EMBL" id="BEQ14302.1"/>
    </source>
</evidence>
<keyword evidence="8" id="KW-1185">Reference proteome</keyword>
<name>A0AAU9ECP8_9BACT</name>
<dbReference type="Pfam" id="PF00005">
    <property type="entry name" value="ABC_tran"/>
    <property type="match status" value="1"/>
</dbReference>
<keyword evidence="4 7" id="KW-0067">ATP-binding</keyword>
<dbReference type="InterPro" id="IPR052156">
    <property type="entry name" value="BCAA_Transport_ATP-bd_LivF"/>
</dbReference>
<comment type="similarity">
    <text evidence="1">Belongs to the ABC transporter superfamily.</text>
</comment>
<dbReference type="SUPFAM" id="SSF52540">
    <property type="entry name" value="P-loop containing nucleoside triphosphate hydrolases"/>
    <property type="match status" value="1"/>
</dbReference>
<keyword evidence="2" id="KW-0813">Transport</keyword>
<dbReference type="GO" id="GO:0015807">
    <property type="term" value="P:L-amino acid transport"/>
    <property type="evidence" value="ECO:0007669"/>
    <property type="project" value="TreeGrafter"/>
</dbReference>
<dbReference type="InterPro" id="IPR003593">
    <property type="entry name" value="AAA+_ATPase"/>
</dbReference>
<sequence>MLLKVENINVAYGHAQVLHGVSLEIDRGEMVFVVGRNGAGKTTLMRTIAGFMTPTQGAITLDSEPVNGTPPEKMAQKGVRYVFQDKRVFAKLTVRENIQLAAYPTGEPLSEAIDKVVGIYPKITRFMDKPAGGLSGGQRQLLLLGRALVGSPRLLLIDEPTEGLAAGIIEEVFKVLDRIKGTVSMVIVEQNLPVVCRLADRVYAMKEGGIPAHLTTAAEIQDQALLEQYL</sequence>
<evidence type="ECO:0000313" key="8">
    <source>
        <dbReference type="Proteomes" id="UP001366166"/>
    </source>
</evidence>
<evidence type="ECO:0000259" key="6">
    <source>
        <dbReference type="PROSITE" id="PS50893"/>
    </source>
</evidence>
<gene>
    <name evidence="7" type="ORF">FAK_13680</name>
</gene>
<dbReference type="GO" id="GO:0015658">
    <property type="term" value="F:branched-chain amino acid transmembrane transporter activity"/>
    <property type="evidence" value="ECO:0007669"/>
    <property type="project" value="TreeGrafter"/>
</dbReference>
<dbReference type="PROSITE" id="PS50893">
    <property type="entry name" value="ABC_TRANSPORTER_2"/>
    <property type="match status" value="1"/>
</dbReference>
<evidence type="ECO:0000256" key="5">
    <source>
        <dbReference type="ARBA" id="ARBA00022970"/>
    </source>
</evidence>
<dbReference type="PANTHER" id="PTHR43820">
    <property type="entry name" value="HIGH-AFFINITY BRANCHED-CHAIN AMINO ACID TRANSPORT ATP-BINDING PROTEIN LIVF"/>
    <property type="match status" value="1"/>
</dbReference>
<dbReference type="GO" id="GO:0005524">
    <property type="term" value="F:ATP binding"/>
    <property type="evidence" value="ECO:0007669"/>
    <property type="project" value="UniProtKB-KW"/>
</dbReference>
<evidence type="ECO:0000256" key="4">
    <source>
        <dbReference type="ARBA" id="ARBA00022840"/>
    </source>
</evidence>
<dbReference type="GO" id="GO:0016887">
    <property type="term" value="F:ATP hydrolysis activity"/>
    <property type="evidence" value="ECO:0007669"/>
    <property type="project" value="InterPro"/>
</dbReference>
<dbReference type="PROSITE" id="PS00211">
    <property type="entry name" value="ABC_TRANSPORTER_1"/>
    <property type="match status" value="1"/>
</dbReference>
<protein>
    <submittedName>
        <fullName evidence="7">ABC transporter ATP-binding protein</fullName>
    </submittedName>
</protein>